<reference evidence="2" key="1">
    <citation type="submission" date="2014-09" db="EMBL/GenBank/DDBJ databases">
        <authorList>
            <person name="Magalhaes I.L.F."/>
            <person name="Oliveira U."/>
            <person name="Santos F.R."/>
            <person name="Vidigal T.H.D.A."/>
            <person name="Brescovit A.D."/>
            <person name="Santos A.J."/>
        </authorList>
    </citation>
    <scope>NUCLEOTIDE SEQUENCE</scope>
    <source>
        <tissue evidence="2">Shoot tissue taken approximately 20 cm above the soil surface</tissue>
    </source>
</reference>
<name>A0A0A9FBQ0_ARUDO</name>
<evidence type="ECO:0000313" key="2">
    <source>
        <dbReference type="EMBL" id="JAE05673.1"/>
    </source>
</evidence>
<protein>
    <submittedName>
        <fullName evidence="2">Uncharacterized protein</fullName>
    </submittedName>
</protein>
<proteinExistence type="predicted"/>
<reference evidence="2" key="2">
    <citation type="journal article" date="2015" name="Data Brief">
        <title>Shoot transcriptome of the giant reed, Arundo donax.</title>
        <authorList>
            <person name="Barrero R.A."/>
            <person name="Guerrero F.D."/>
            <person name="Moolhuijzen P."/>
            <person name="Goolsby J.A."/>
            <person name="Tidwell J."/>
            <person name="Bellgard S.E."/>
            <person name="Bellgard M.I."/>
        </authorList>
    </citation>
    <scope>NUCLEOTIDE SEQUENCE</scope>
    <source>
        <tissue evidence="2">Shoot tissue taken approximately 20 cm above the soil surface</tissue>
    </source>
</reference>
<dbReference type="AlphaFoldDB" id="A0A0A9FBQ0"/>
<sequence>MWRLCSVGIVRAPRPTTRTRSAPEIPSSSSQPGARREHTTDGRRRARGRRLHSTSRNSSTLHGARRRRLDHRARPDRAANARTGEPSGGCEVARARAPPPSRRARAYQTLVGEGTAAPPTLLPIPALPPTPAARGRHRSPLKSVSGEVVVVDWRWRDEQAERRGNPGILF</sequence>
<feature type="compositionally biased region" description="Basic and acidic residues" evidence="1">
    <location>
        <begin position="34"/>
        <end position="43"/>
    </location>
</feature>
<evidence type="ECO:0000256" key="1">
    <source>
        <dbReference type="SAM" id="MobiDB-lite"/>
    </source>
</evidence>
<organism evidence="2">
    <name type="scientific">Arundo donax</name>
    <name type="common">Giant reed</name>
    <name type="synonym">Donax arundinaceus</name>
    <dbReference type="NCBI Taxonomy" id="35708"/>
    <lineage>
        <taxon>Eukaryota</taxon>
        <taxon>Viridiplantae</taxon>
        <taxon>Streptophyta</taxon>
        <taxon>Embryophyta</taxon>
        <taxon>Tracheophyta</taxon>
        <taxon>Spermatophyta</taxon>
        <taxon>Magnoliopsida</taxon>
        <taxon>Liliopsida</taxon>
        <taxon>Poales</taxon>
        <taxon>Poaceae</taxon>
        <taxon>PACMAD clade</taxon>
        <taxon>Arundinoideae</taxon>
        <taxon>Arundineae</taxon>
        <taxon>Arundo</taxon>
    </lineage>
</organism>
<feature type="compositionally biased region" description="Low complexity" evidence="1">
    <location>
        <begin position="11"/>
        <end position="23"/>
    </location>
</feature>
<dbReference type="EMBL" id="GBRH01192223">
    <property type="protein sequence ID" value="JAE05673.1"/>
    <property type="molecule type" value="Transcribed_RNA"/>
</dbReference>
<accession>A0A0A9FBQ0</accession>
<feature type="region of interest" description="Disordered" evidence="1">
    <location>
        <begin position="1"/>
        <end position="103"/>
    </location>
</feature>
<feature type="compositionally biased region" description="Basic residues" evidence="1">
    <location>
        <begin position="44"/>
        <end position="53"/>
    </location>
</feature>